<evidence type="ECO:0000313" key="8">
    <source>
        <dbReference type="Proteomes" id="UP000006727"/>
    </source>
</evidence>
<protein>
    <recommendedName>
        <fullName evidence="9">Beta-glucosidase</fullName>
    </recommendedName>
</protein>
<evidence type="ECO:0000313" key="6">
    <source>
        <dbReference type="EMBL" id="PNR57024.1"/>
    </source>
</evidence>
<keyword evidence="2" id="KW-0378">Hydrolase</keyword>
<evidence type="ECO:0000256" key="4">
    <source>
        <dbReference type="RuleBase" id="RU003690"/>
    </source>
</evidence>
<dbReference type="SUPFAM" id="SSF51445">
    <property type="entry name" value="(Trans)glycosidases"/>
    <property type="match status" value="1"/>
</dbReference>
<dbReference type="KEGG" id="ppp:112279570"/>
<keyword evidence="5" id="KW-0732">Signal</keyword>
<dbReference type="InterPro" id="IPR033132">
    <property type="entry name" value="GH_1_N_CS"/>
</dbReference>
<keyword evidence="3" id="KW-0326">Glycosidase</keyword>
<dbReference type="AlphaFoldDB" id="A9RBW1"/>
<dbReference type="GO" id="GO:0008422">
    <property type="term" value="F:beta-glucosidase activity"/>
    <property type="evidence" value="ECO:0000318"/>
    <property type="project" value="GO_Central"/>
</dbReference>
<dbReference type="PANTHER" id="PTHR10353:SF36">
    <property type="entry name" value="LP05116P"/>
    <property type="match status" value="1"/>
</dbReference>
<dbReference type="InterPro" id="IPR017853">
    <property type="entry name" value="GH"/>
</dbReference>
<keyword evidence="8" id="KW-1185">Reference proteome</keyword>
<accession>A9RBW1</accession>
<dbReference type="FunCoup" id="A9RBW1">
    <property type="interactions" value="487"/>
</dbReference>
<dbReference type="Gramene" id="Pp3c3_5050V3.1">
    <property type="protein sequence ID" value="Pp3c3_5050V3.1"/>
    <property type="gene ID" value="Pp3c3_5050"/>
</dbReference>
<dbReference type="PaxDb" id="3218-PP1S1_726V6.1"/>
<dbReference type="RefSeq" id="XP_073388718.1">
    <property type="nucleotide sequence ID" value="XM_073532617.1"/>
</dbReference>
<dbReference type="Pfam" id="PF00232">
    <property type="entry name" value="Glyco_hydro_1"/>
    <property type="match status" value="1"/>
</dbReference>
<proteinExistence type="inferred from homology"/>
<dbReference type="PROSITE" id="PS00653">
    <property type="entry name" value="GLYCOSYL_HYDROL_F1_2"/>
    <property type="match status" value="1"/>
</dbReference>
<comment type="similarity">
    <text evidence="1 4">Belongs to the glycosyl hydrolase 1 family.</text>
</comment>
<evidence type="ECO:0000313" key="7">
    <source>
        <dbReference type="EnsemblPlants" id="Pp3c3_5050V3.1"/>
    </source>
</evidence>
<sequence>MRTRCVCGLFVILFLVSAFVSVDARSHYHYDLRSQSSDESSDPLVASKLNVYATQQFPGELTKSHFPEGFIFGSAGSAYQLEGAAFQGNKGRSIWDEFVTRKGTIIDNSTGNIATDHFHRYPEDIWLMKDIGFDAYHLSISWPRIFPDGVGVVNKEGVEFYHKMFDALLEAEIEPYVTIYNWDMPLSLEETMGGWLSPNMVDIYGKFARFCFKEFGGKVKKWLTFNEIHSFVQLGYLSGIFAPGRCSQPYGNCIKGDSSAEPWIAAHNALNGHAHVVNIYKKEFQKHQNGTIGIKNDCMWYFPLTNSKEDKEAAQRGLEFYLGWFMDPIIFGDYPLSMRNYLGARLPKFTKKQKTLIKGSYDWIGFNHYSTQYAYHTNQTIDNDSGVGFTPYCNGTIIGPEAASPWLWIYPSGIRHLLNWIRDRYNNPPIYITENGVDEFNTAKTLSIAQQLNDTTRINYYHDYLQNVLLAIKDGCDIRSYFAWSLLDNFEWATGYTVRFGLYYVDFDNDQARYPKASAFWFRKVLKGDK</sequence>
<dbReference type="InterPro" id="IPR001360">
    <property type="entry name" value="Glyco_hydro_1"/>
</dbReference>
<evidence type="ECO:0008006" key="9">
    <source>
        <dbReference type="Google" id="ProtNLM"/>
    </source>
</evidence>
<gene>
    <name evidence="7" type="primary">LOC112279570</name>
    <name evidence="6" type="ORF">PHYPA_004017</name>
</gene>
<dbReference type="RefSeq" id="XP_024369923.1">
    <property type="nucleotide sequence ID" value="XM_024514155.2"/>
</dbReference>
<dbReference type="EnsemblPlants" id="Pp3c3_5050V3.2">
    <property type="protein sequence ID" value="Pp3c3_5050V3.2"/>
    <property type="gene ID" value="Pp3c3_5050"/>
</dbReference>
<evidence type="ECO:0000256" key="5">
    <source>
        <dbReference type="SAM" id="SignalP"/>
    </source>
</evidence>
<dbReference type="OMA" id="AHATVHQ"/>
<reference evidence="7" key="3">
    <citation type="submission" date="2020-12" db="UniProtKB">
        <authorList>
            <consortium name="EnsemblPlants"/>
        </authorList>
    </citation>
    <scope>IDENTIFICATION</scope>
</reference>
<organism evidence="6">
    <name type="scientific">Physcomitrium patens</name>
    <name type="common">Spreading-leaved earth moss</name>
    <name type="synonym">Physcomitrella patens</name>
    <dbReference type="NCBI Taxonomy" id="3218"/>
    <lineage>
        <taxon>Eukaryota</taxon>
        <taxon>Viridiplantae</taxon>
        <taxon>Streptophyta</taxon>
        <taxon>Embryophyta</taxon>
        <taxon>Bryophyta</taxon>
        <taxon>Bryophytina</taxon>
        <taxon>Bryopsida</taxon>
        <taxon>Funariidae</taxon>
        <taxon>Funariales</taxon>
        <taxon>Funariaceae</taxon>
        <taxon>Physcomitrium</taxon>
    </lineage>
</organism>
<dbReference type="Gramene" id="Pp3c3_5050V3.2">
    <property type="protein sequence ID" value="Pp3c3_5050V3.2"/>
    <property type="gene ID" value="Pp3c3_5050"/>
</dbReference>
<dbReference type="EnsemblPlants" id="Pp3c3_5050V3.1">
    <property type="protein sequence ID" value="Pp3c3_5050V3.1"/>
    <property type="gene ID" value="Pp3c3_5050"/>
</dbReference>
<dbReference type="EMBL" id="ABEU02000003">
    <property type="protein sequence ID" value="PNR57024.1"/>
    <property type="molecule type" value="Genomic_DNA"/>
</dbReference>
<dbReference type="PANTHER" id="PTHR10353">
    <property type="entry name" value="GLYCOSYL HYDROLASE"/>
    <property type="match status" value="1"/>
</dbReference>
<dbReference type="Gene3D" id="3.20.20.80">
    <property type="entry name" value="Glycosidases"/>
    <property type="match status" value="1"/>
</dbReference>
<evidence type="ECO:0000256" key="3">
    <source>
        <dbReference type="ARBA" id="ARBA00023295"/>
    </source>
</evidence>
<dbReference type="HOGENOM" id="CLU_001859_1_0_1"/>
<reference evidence="6 8" key="1">
    <citation type="journal article" date="2008" name="Science">
        <title>The Physcomitrella genome reveals evolutionary insights into the conquest of land by plants.</title>
        <authorList>
            <person name="Rensing S."/>
            <person name="Lang D."/>
            <person name="Zimmer A."/>
            <person name="Terry A."/>
            <person name="Salamov A."/>
            <person name="Shapiro H."/>
            <person name="Nishiyama T."/>
            <person name="Perroud P.-F."/>
            <person name="Lindquist E."/>
            <person name="Kamisugi Y."/>
            <person name="Tanahashi T."/>
            <person name="Sakakibara K."/>
            <person name="Fujita T."/>
            <person name="Oishi K."/>
            <person name="Shin-I T."/>
            <person name="Kuroki Y."/>
            <person name="Toyoda A."/>
            <person name="Suzuki Y."/>
            <person name="Hashimoto A."/>
            <person name="Yamaguchi K."/>
            <person name="Sugano A."/>
            <person name="Kohara Y."/>
            <person name="Fujiyama A."/>
            <person name="Anterola A."/>
            <person name="Aoki S."/>
            <person name="Ashton N."/>
            <person name="Barbazuk W.B."/>
            <person name="Barker E."/>
            <person name="Bennetzen J."/>
            <person name="Bezanilla M."/>
            <person name="Blankenship R."/>
            <person name="Cho S.H."/>
            <person name="Dutcher S."/>
            <person name="Estelle M."/>
            <person name="Fawcett J.A."/>
            <person name="Gundlach H."/>
            <person name="Hanada K."/>
            <person name="Heyl A."/>
            <person name="Hicks K.A."/>
            <person name="Hugh J."/>
            <person name="Lohr M."/>
            <person name="Mayer K."/>
            <person name="Melkozernov A."/>
            <person name="Murata T."/>
            <person name="Nelson D."/>
            <person name="Pils B."/>
            <person name="Prigge M."/>
            <person name="Reiss B."/>
            <person name="Renner T."/>
            <person name="Rombauts S."/>
            <person name="Rushton P."/>
            <person name="Sanderfoot A."/>
            <person name="Schween G."/>
            <person name="Shiu S.-H."/>
            <person name="Stueber K."/>
            <person name="Theodoulou F.L."/>
            <person name="Tu H."/>
            <person name="Van de Peer Y."/>
            <person name="Verrier P.J."/>
            <person name="Waters E."/>
            <person name="Wood A."/>
            <person name="Yang L."/>
            <person name="Cove D."/>
            <person name="Cuming A."/>
            <person name="Hasebe M."/>
            <person name="Lucas S."/>
            <person name="Mishler D.B."/>
            <person name="Reski R."/>
            <person name="Grigoriev I."/>
            <person name="Quatrano R.S."/>
            <person name="Boore J.L."/>
        </authorList>
    </citation>
    <scope>NUCLEOTIDE SEQUENCE [LARGE SCALE GENOMIC DNA]</scope>
    <source>
        <strain evidence="7 8">cv. Gransden 2004</strain>
    </source>
</reference>
<reference evidence="6 8" key="2">
    <citation type="journal article" date="2018" name="Plant J.">
        <title>The Physcomitrella patens chromosome-scale assembly reveals moss genome structure and evolution.</title>
        <authorList>
            <person name="Lang D."/>
            <person name="Ullrich K.K."/>
            <person name="Murat F."/>
            <person name="Fuchs J."/>
            <person name="Jenkins J."/>
            <person name="Haas F.B."/>
            <person name="Piednoel M."/>
            <person name="Gundlach H."/>
            <person name="Van Bel M."/>
            <person name="Meyberg R."/>
            <person name="Vives C."/>
            <person name="Morata J."/>
            <person name="Symeonidi A."/>
            <person name="Hiss M."/>
            <person name="Muchero W."/>
            <person name="Kamisugi Y."/>
            <person name="Saleh O."/>
            <person name="Blanc G."/>
            <person name="Decker E.L."/>
            <person name="van Gessel N."/>
            <person name="Grimwood J."/>
            <person name="Hayes R.D."/>
            <person name="Graham S.W."/>
            <person name="Gunter L.E."/>
            <person name="McDaniel S.F."/>
            <person name="Hoernstein S.N.W."/>
            <person name="Larsson A."/>
            <person name="Li F.W."/>
            <person name="Perroud P.F."/>
            <person name="Phillips J."/>
            <person name="Ranjan P."/>
            <person name="Rokshar D.S."/>
            <person name="Rothfels C.J."/>
            <person name="Schneider L."/>
            <person name="Shu S."/>
            <person name="Stevenson D.W."/>
            <person name="Thummler F."/>
            <person name="Tillich M."/>
            <person name="Villarreal Aguilar J.C."/>
            <person name="Widiez T."/>
            <person name="Wong G.K."/>
            <person name="Wymore A."/>
            <person name="Zhang Y."/>
            <person name="Zimmer A.D."/>
            <person name="Quatrano R.S."/>
            <person name="Mayer K.F.X."/>
            <person name="Goodstein D."/>
            <person name="Casacuberta J.M."/>
            <person name="Vandepoele K."/>
            <person name="Reski R."/>
            <person name="Cuming A.C."/>
            <person name="Tuskan G.A."/>
            <person name="Maumus F."/>
            <person name="Salse J."/>
            <person name="Schmutz J."/>
            <person name="Rensing S.A."/>
        </authorList>
    </citation>
    <scope>NUCLEOTIDE SEQUENCE [LARGE SCALE GENOMIC DNA]</scope>
    <source>
        <strain evidence="7 8">cv. Gransden 2004</strain>
    </source>
</reference>
<feature type="signal peptide" evidence="5">
    <location>
        <begin position="1"/>
        <end position="24"/>
    </location>
</feature>
<dbReference type="eggNOG" id="KOG0626">
    <property type="taxonomic scope" value="Eukaryota"/>
</dbReference>
<dbReference type="GO" id="GO:0005975">
    <property type="term" value="P:carbohydrate metabolic process"/>
    <property type="evidence" value="ECO:0007669"/>
    <property type="project" value="InterPro"/>
</dbReference>
<dbReference type="RefSeq" id="XP_073388717.1">
    <property type="nucleotide sequence ID" value="XM_073532616.1"/>
</dbReference>
<name>A9RBW1_PHYPA</name>
<dbReference type="FunFam" id="3.20.20.80:FF:000246">
    <property type="entry name" value="Predicted protein"/>
    <property type="match status" value="1"/>
</dbReference>
<dbReference type="GeneID" id="112279570"/>
<evidence type="ECO:0000256" key="2">
    <source>
        <dbReference type="ARBA" id="ARBA00022801"/>
    </source>
</evidence>
<dbReference type="OrthoDB" id="65569at2759"/>
<dbReference type="PRINTS" id="PR00131">
    <property type="entry name" value="GLHYDRLASE1"/>
</dbReference>
<evidence type="ECO:0000256" key="1">
    <source>
        <dbReference type="ARBA" id="ARBA00010838"/>
    </source>
</evidence>
<dbReference type="Proteomes" id="UP000006727">
    <property type="component" value="Chromosome 3"/>
</dbReference>
<feature type="chain" id="PRO_5014297818" description="Beta-glucosidase" evidence="5">
    <location>
        <begin position="25"/>
        <end position="530"/>
    </location>
</feature>